<gene>
    <name evidence="1" type="ORF">VVAX_04040</name>
</gene>
<dbReference type="RefSeq" id="WP_339091589.1">
    <property type="nucleotide sequence ID" value="NZ_LR743507.1"/>
</dbReference>
<dbReference type="AlphaFoldDB" id="A0A679JE24"/>
<name>A0A679JE24_VARPD</name>
<proteinExistence type="predicted"/>
<organism evidence="1">
    <name type="scientific">Variovorax paradoxus</name>
    <dbReference type="NCBI Taxonomy" id="34073"/>
    <lineage>
        <taxon>Bacteria</taxon>
        <taxon>Pseudomonadati</taxon>
        <taxon>Pseudomonadota</taxon>
        <taxon>Betaproteobacteria</taxon>
        <taxon>Burkholderiales</taxon>
        <taxon>Comamonadaceae</taxon>
        <taxon>Variovorax</taxon>
    </lineage>
</organism>
<dbReference type="EMBL" id="LR743507">
    <property type="protein sequence ID" value="CAA2107043.1"/>
    <property type="molecule type" value="Genomic_DNA"/>
</dbReference>
<protein>
    <recommendedName>
        <fullName evidence="2">Pilin</fullName>
    </recommendedName>
</protein>
<reference evidence="1" key="1">
    <citation type="submission" date="2019-12" db="EMBL/GenBank/DDBJ databases">
        <authorList>
            <person name="Cremers G."/>
        </authorList>
    </citation>
    <scope>NUCLEOTIDE SEQUENCE</scope>
    <source>
        <strain evidence="1">Vvax</strain>
    </source>
</reference>
<accession>A0A679JE24</accession>
<evidence type="ECO:0008006" key="2">
    <source>
        <dbReference type="Google" id="ProtNLM"/>
    </source>
</evidence>
<evidence type="ECO:0000313" key="1">
    <source>
        <dbReference type="EMBL" id="CAA2107043.1"/>
    </source>
</evidence>
<sequence length="156" mass="17196">MSEASSTSRPRWKWLRWVVIFCAISSASKIGSKLINAAFEPEVRRPTASESRSDATIGIAFGQVAAKTLESYFEEHKEFPSSLTAAHFDAPLPDPVESIRVNPESGALKIVLMGWAPSPTRTFFLNPTIQSTGMTWECKAGEVPVENRPPECPDAW</sequence>